<sequence>MNKLVRSCSNRKLAGVLGGLSKAIGIDPTILRVIFIVLLFATGVFPMTLIYALLVFVLPNEEVL</sequence>
<keyword evidence="2" id="KW-1003">Cell membrane</keyword>
<keyword evidence="4 6" id="KW-1133">Transmembrane helix</keyword>
<dbReference type="STRING" id="1459.AF332_05605"/>
<comment type="caution">
    <text evidence="8">The sequence shown here is derived from an EMBL/GenBank/DDBJ whole genome shotgun (WGS) entry which is preliminary data.</text>
</comment>
<evidence type="ECO:0000313" key="8">
    <source>
        <dbReference type="EMBL" id="KON86347.1"/>
    </source>
</evidence>
<evidence type="ECO:0000256" key="6">
    <source>
        <dbReference type="SAM" id="Phobius"/>
    </source>
</evidence>
<reference evidence="9" key="1">
    <citation type="submission" date="2015-07" db="EMBL/GenBank/DDBJ databases">
        <title>Fjat-10036 dsm4.</title>
        <authorList>
            <person name="Liu B."/>
            <person name="Wang J."/>
            <person name="Zhu Y."/>
            <person name="Liu G."/>
            <person name="Chen Q."/>
            <person name="Chen Z."/>
            <person name="Lan J."/>
            <person name="Che J."/>
            <person name="Ge C."/>
            <person name="Shi H."/>
            <person name="Pan Z."/>
            <person name="Liu X."/>
        </authorList>
    </citation>
    <scope>NUCLEOTIDE SEQUENCE [LARGE SCALE GENOMIC DNA]</scope>
    <source>
        <strain evidence="9">DSM 4</strain>
    </source>
</reference>
<feature type="transmembrane region" description="Helical" evidence="6">
    <location>
        <begin position="35"/>
        <end position="58"/>
    </location>
</feature>
<organism evidence="8 9">
    <name type="scientific">Sporosarcina globispora</name>
    <name type="common">Bacillus globisporus</name>
    <dbReference type="NCBI Taxonomy" id="1459"/>
    <lineage>
        <taxon>Bacteria</taxon>
        <taxon>Bacillati</taxon>
        <taxon>Bacillota</taxon>
        <taxon>Bacilli</taxon>
        <taxon>Bacillales</taxon>
        <taxon>Caryophanaceae</taxon>
        <taxon>Sporosarcina</taxon>
    </lineage>
</organism>
<name>A0A0M0G9Y5_SPOGL</name>
<dbReference type="InterPro" id="IPR052027">
    <property type="entry name" value="PspC"/>
</dbReference>
<comment type="subcellular location">
    <subcellularLocation>
        <location evidence="1">Cell membrane</location>
        <topology evidence="1">Single-pass membrane protein</topology>
    </subcellularLocation>
</comment>
<evidence type="ECO:0000256" key="5">
    <source>
        <dbReference type="ARBA" id="ARBA00023136"/>
    </source>
</evidence>
<dbReference type="PANTHER" id="PTHR33885:SF3">
    <property type="entry name" value="PHAGE SHOCK PROTEIN C"/>
    <property type="match status" value="1"/>
</dbReference>
<dbReference type="InterPro" id="IPR007168">
    <property type="entry name" value="Phageshock_PspC_N"/>
</dbReference>
<dbReference type="Pfam" id="PF04024">
    <property type="entry name" value="PspC"/>
    <property type="match status" value="1"/>
</dbReference>
<feature type="domain" description="Phage shock protein PspC N-terminal" evidence="7">
    <location>
        <begin position="3"/>
        <end position="61"/>
    </location>
</feature>
<dbReference type="AlphaFoldDB" id="A0A0M0G9Y5"/>
<dbReference type="PATRIC" id="fig|1459.3.peg.1176"/>
<dbReference type="OrthoDB" id="9815286at2"/>
<evidence type="ECO:0000256" key="4">
    <source>
        <dbReference type="ARBA" id="ARBA00022989"/>
    </source>
</evidence>
<keyword evidence="3 6" id="KW-0812">Transmembrane</keyword>
<evidence type="ECO:0000256" key="3">
    <source>
        <dbReference type="ARBA" id="ARBA00022692"/>
    </source>
</evidence>
<evidence type="ECO:0000256" key="1">
    <source>
        <dbReference type="ARBA" id="ARBA00004162"/>
    </source>
</evidence>
<dbReference type="RefSeq" id="WP_053433707.1">
    <property type="nucleotide sequence ID" value="NZ_LGUF01000007.1"/>
</dbReference>
<protein>
    <submittedName>
        <fullName evidence="8">Membrane protein</fullName>
    </submittedName>
</protein>
<keyword evidence="5 6" id="KW-0472">Membrane</keyword>
<proteinExistence type="predicted"/>
<dbReference type="Proteomes" id="UP000037109">
    <property type="component" value="Unassembled WGS sequence"/>
</dbReference>
<accession>A0A0M0G9Y5</accession>
<gene>
    <name evidence="8" type="ORF">AF332_05605</name>
</gene>
<dbReference type="GO" id="GO:0005886">
    <property type="term" value="C:plasma membrane"/>
    <property type="evidence" value="ECO:0007669"/>
    <property type="project" value="UniProtKB-SubCell"/>
</dbReference>
<dbReference type="PANTHER" id="PTHR33885">
    <property type="entry name" value="PHAGE SHOCK PROTEIN C"/>
    <property type="match status" value="1"/>
</dbReference>
<dbReference type="EMBL" id="LGUF01000007">
    <property type="protein sequence ID" value="KON86347.1"/>
    <property type="molecule type" value="Genomic_DNA"/>
</dbReference>
<evidence type="ECO:0000259" key="7">
    <source>
        <dbReference type="Pfam" id="PF04024"/>
    </source>
</evidence>
<keyword evidence="9" id="KW-1185">Reference proteome</keyword>
<evidence type="ECO:0000313" key="9">
    <source>
        <dbReference type="Proteomes" id="UP000037109"/>
    </source>
</evidence>
<evidence type="ECO:0000256" key="2">
    <source>
        <dbReference type="ARBA" id="ARBA00022475"/>
    </source>
</evidence>